<dbReference type="Proteomes" id="UP000474159">
    <property type="component" value="Unassembled WGS sequence"/>
</dbReference>
<protein>
    <submittedName>
        <fullName evidence="1">Uncharacterized protein</fullName>
    </submittedName>
</protein>
<comment type="caution">
    <text evidence="1">The sequence shown here is derived from an EMBL/GenBank/DDBJ whole genome shotgun (WGS) entry which is preliminary data.</text>
</comment>
<evidence type="ECO:0000313" key="2">
    <source>
        <dbReference type="Proteomes" id="UP000474159"/>
    </source>
</evidence>
<proteinExistence type="predicted"/>
<keyword evidence="2" id="KW-1185">Reference proteome</keyword>
<accession>A0A6L3SV75</accession>
<reference evidence="1 2" key="1">
    <citation type="submission" date="2019-09" db="EMBL/GenBank/DDBJ databases">
        <title>YIM 48816 draft genome.</title>
        <authorList>
            <person name="Jiang L."/>
        </authorList>
    </citation>
    <scope>NUCLEOTIDE SEQUENCE [LARGE SCALE GENOMIC DNA]</scope>
    <source>
        <strain evidence="1 2">YIM 48816</strain>
    </source>
</reference>
<dbReference type="EMBL" id="VZZK01000027">
    <property type="protein sequence ID" value="KAB1076768.1"/>
    <property type="molecule type" value="Genomic_DNA"/>
</dbReference>
<dbReference type="OrthoDB" id="8002866at2"/>
<name>A0A6L3SV75_9HYPH</name>
<dbReference type="RefSeq" id="WP_151002506.1">
    <property type="nucleotide sequence ID" value="NZ_BPQY01000432.1"/>
</dbReference>
<organism evidence="1 2">
    <name type="scientific">Methylobacterium soli</name>
    <dbReference type="NCBI Taxonomy" id="553447"/>
    <lineage>
        <taxon>Bacteria</taxon>
        <taxon>Pseudomonadati</taxon>
        <taxon>Pseudomonadota</taxon>
        <taxon>Alphaproteobacteria</taxon>
        <taxon>Hyphomicrobiales</taxon>
        <taxon>Methylobacteriaceae</taxon>
        <taxon>Methylobacterium</taxon>
    </lineage>
</organism>
<gene>
    <name evidence="1" type="ORF">F6X53_22025</name>
</gene>
<dbReference type="AlphaFoldDB" id="A0A6L3SV75"/>
<sequence length="96" mass="10829">MTTQDEAAVIFLKRLAGTLGVDADALNPEENRKSFVRDTSVLSLTDEQKIFKEKQILDSLRLLKAFLAIDDEPSRMAVLEFAERMSRRDISPDADT</sequence>
<evidence type="ECO:0000313" key="1">
    <source>
        <dbReference type="EMBL" id="KAB1076768.1"/>
    </source>
</evidence>